<accession>A0A699GWP1</accession>
<feature type="region of interest" description="Disordered" evidence="1">
    <location>
        <begin position="199"/>
        <end position="222"/>
    </location>
</feature>
<name>A0A699GWP1_TANCI</name>
<reference evidence="2" key="1">
    <citation type="journal article" date="2019" name="Sci. Rep.">
        <title>Draft genome of Tanacetum cinerariifolium, the natural source of mosquito coil.</title>
        <authorList>
            <person name="Yamashiro T."/>
            <person name="Shiraishi A."/>
            <person name="Satake H."/>
            <person name="Nakayama K."/>
        </authorList>
    </citation>
    <scope>NUCLEOTIDE SEQUENCE</scope>
</reference>
<proteinExistence type="predicted"/>
<evidence type="ECO:0000313" key="2">
    <source>
        <dbReference type="EMBL" id="GEW74049.1"/>
    </source>
</evidence>
<organism evidence="2">
    <name type="scientific">Tanacetum cinerariifolium</name>
    <name type="common">Dalmatian daisy</name>
    <name type="synonym">Chrysanthemum cinerariifolium</name>
    <dbReference type="NCBI Taxonomy" id="118510"/>
    <lineage>
        <taxon>Eukaryota</taxon>
        <taxon>Viridiplantae</taxon>
        <taxon>Streptophyta</taxon>
        <taxon>Embryophyta</taxon>
        <taxon>Tracheophyta</taxon>
        <taxon>Spermatophyta</taxon>
        <taxon>Magnoliopsida</taxon>
        <taxon>eudicotyledons</taxon>
        <taxon>Gunneridae</taxon>
        <taxon>Pentapetalae</taxon>
        <taxon>asterids</taxon>
        <taxon>campanulids</taxon>
        <taxon>Asterales</taxon>
        <taxon>Asteraceae</taxon>
        <taxon>Asteroideae</taxon>
        <taxon>Anthemideae</taxon>
        <taxon>Anthemidinae</taxon>
        <taxon>Tanacetum</taxon>
    </lineage>
</organism>
<evidence type="ECO:0000256" key="1">
    <source>
        <dbReference type="SAM" id="MobiDB-lite"/>
    </source>
</evidence>
<comment type="caution">
    <text evidence="2">The sequence shown here is derived from an EMBL/GenBank/DDBJ whole genome shotgun (WGS) entry which is preliminary data.</text>
</comment>
<protein>
    <recommendedName>
        <fullName evidence="3">MAK10-like protein</fullName>
    </recommendedName>
</protein>
<evidence type="ECO:0008006" key="3">
    <source>
        <dbReference type="Google" id="ProtNLM"/>
    </source>
</evidence>
<dbReference type="AlphaFoldDB" id="A0A699GWP1"/>
<gene>
    <name evidence="2" type="ORF">Tci_246025</name>
</gene>
<dbReference type="EMBL" id="BKCJ010071735">
    <property type="protein sequence ID" value="GEW74049.1"/>
    <property type="molecule type" value="Genomic_DNA"/>
</dbReference>
<feature type="non-terminal residue" evidence="2">
    <location>
        <position position="222"/>
    </location>
</feature>
<sequence>MGDKNPRRTLADYSRPCHDGYQNTIDVLDENDLAPLRSDTIRQTIDQAAGGKRRDKNDKESWAQLADLALYDNESLNDLRDFAKSVKAISMPHDAPSASDRHLMELENQVQRMMEAHLAQTKPLQVNKIASSYKFCSGPRDTQYCMENPEQAFVDYASVQGNGIGGKPFATNQGPRTFNEAAHVMTNQTLDGNVPTLSRARKGDQRPHTLPTHPICNNSYFQ</sequence>